<dbReference type="RefSeq" id="WP_021712806.1">
    <property type="nucleotide sequence ID" value="NZ_BATM01000008.1"/>
</dbReference>
<reference evidence="2 3" key="1">
    <citation type="submission" date="2013-09" db="EMBL/GenBank/DDBJ databases">
        <title>Whole genome shotgun sequence of Vibrio ezurae NBRC 102218.</title>
        <authorList>
            <person name="Yoshida I."/>
            <person name="Hosoyama A."/>
            <person name="Numata M."/>
            <person name="Hashimoto M."/>
            <person name="Hosoyama Y."/>
            <person name="Tsuchikane K."/>
            <person name="Noguchi M."/>
            <person name="Hirakata S."/>
            <person name="Ichikawa N."/>
            <person name="Ohji S."/>
            <person name="Yamazoe A."/>
            <person name="Fujita N."/>
        </authorList>
    </citation>
    <scope>NUCLEOTIDE SEQUENCE [LARGE SCALE GENOMIC DNA]</scope>
    <source>
        <strain evidence="2 3">NBRC 102218</strain>
    </source>
</reference>
<gene>
    <name evidence="2" type="ORF">VEZ01S_08_01310</name>
</gene>
<comment type="caution">
    <text evidence="2">The sequence shown here is derived from an EMBL/GenBank/DDBJ whole genome shotgun (WGS) entry which is preliminary data.</text>
</comment>
<dbReference type="PROSITE" id="PS51257">
    <property type="entry name" value="PROKAR_LIPOPROTEIN"/>
    <property type="match status" value="1"/>
</dbReference>
<proteinExistence type="predicted"/>
<keyword evidence="1" id="KW-0472">Membrane</keyword>
<feature type="transmembrane region" description="Helical" evidence="1">
    <location>
        <begin position="39"/>
        <end position="59"/>
    </location>
</feature>
<sequence length="187" mass="20889">MTPKPILAKIAATIWLIFGCVMAITLLFLASKFEGQEATLLLFSLIIPTAFILPAYRILINKAKGVKLTSVLIFCLSLAVIFTQRIPTEQFFIHLALLCTSFLGFIGDKKYKIYVNNANTSKKFADPTRFQILQKGISLVVVDSTKLTARDDLNKLFLKGYILKSEINADTPEEALAYFEKQNLSST</sequence>
<feature type="transmembrane region" description="Helical" evidence="1">
    <location>
        <begin position="66"/>
        <end position="85"/>
    </location>
</feature>
<dbReference type="EMBL" id="BATM01000008">
    <property type="protein sequence ID" value="GAD79095.1"/>
    <property type="molecule type" value="Genomic_DNA"/>
</dbReference>
<name>U3AZC6_9VIBR</name>
<feature type="transmembrane region" description="Helical" evidence="1">
    <location>
        <begin position="91"/>
        <end position="107"/>
    </location>
</feature>
<feature type="transmembrane region" description="Helical" evidence="1">
    <location>
        <begin position="12"/>
        <end position="33"/>
    </location>
</feature>
<organism evidence="2 3">
    <name type="scientific">Vibrio ezurae NBRC 102218</name>
    <dbReference type="NCBI Taxonomy" id="1219080"/>
    <lineage>
        <taxon>Bacteria</taxon>
        <taxon>Pseudomonadati</taxon>
        <taxon>Pseudomonadota</taxon>
        <taxon>Gammaproteobacteria</taxon>
        <taxon>Vibrionales</taxon>
        <taxon>Vibrionaceae</taxon>
        <taxon>Vibrio</taxon>
    </lineage>
</organism>
<keyword evidence="1" id="KW-0812">Transmembrane</keyword>
<keyword evidence="1" id="KW-1133">Transmembrane helix</keyword>
<evidence type="ECO:0000256" key="1">
    <source>
        <dbReference type="SAM" id="Phobius"/>
    </source>
</evidence>
<keyword evidence="3" id="KW-1185">Reference proteome</keyword>
<evidence type="ECO:0000313" key="2">
    <source>
        <dbReference type="EMBL" id="GAD79095.1"/>
    </source>
</evidence>
<dbReference type="AlphaFoldDB" id="U3AZC6"/>
<protein>
    <submittedName>
        <fullName evidence="2">Uncharacterized protein</fullName>
    </submittedName>
</protein>
<accession>U3AZC6</accession>
<evidence type="ECO:0000313" key="3">
    <source>
        <dbReference type="Proteomes" id="UP000016562"/>
    </source>
</evidence>
<dbReference type="Proteomes" id="UP000016562">
    <property type="component" value="Unassembled WGS sequence"/>
</dbReference>